<accession>A0A9W7TCY8</accession>
<dbReference type="AlphaFoldDB" id="A0A9W7TCY8"/>
<sequence>MPSASPITTYSECSSGVAAVLAEAGVVAQCGSPTWPCDGEHLESLCSAPSFLFLAAASTPHFRLEDRRLLLEDIACSYLYLIKVNASCLPFHYMPKVTEKQGSSATVSQSVERKHLVFRMPVISTEVPWKCPLCMLDQPVGKSNIIEVQGELHPVHFPLTE</sequence>
<reference evidence="1" key="1">
    <citation type="submission" date="2021-02" db="EMBL/GenBank/DDBJ databases">
        <title>Comparative genomics reveals that relaxation of natural selection precedes convergent phenotypic evolution of cavefish.</title>
        <authorList>
            <person name="Peng Z."/>
        </authorList>
    </citation>
    <scope>NUCLEOTIDE SEQUENCE</scope>
    <source>
        <tissue evidence="1">Muscle</tissue>
    </source>
</reference>
<evidence type="ECO:0000313" key="1">
    <source>
        <dbReference type="EMBL" id="KAI7794241.1"/>
    </source>
</evidence>
<proteinExistence type="predicted"/>
<organism evidence="1 2">
    <name type="scientific">Triplophysa rosa</name>
    <name type="common">Cave loach</name>
    <dbReference type="NCBI Taxonomy" id="992332"/>
    <lineage>
        <taxon>Eukaryota</taxon>
        <taxon>Metazoa</taxon>
        <taxon>Chordata</taxon>
        <taxon>Craniata</taxon>
        <taxon>Vertebrata</taxon>
        <taxon>Euteleostomi</taxon>
        <taxon>Actinopterygii</taxon>
        <taxon>Neopterygii</taxon>
        <taxon>Teleostei</taxon>
        <taxon>Ostariophysi</taxon>
        <taxon>Cypriniformes</taxon>
        <taxon>Nemacheilidae</taxon>
        <taxon>Triplophysa</taxon>
    </lineage>
</organism>
<dbReference type="EMBL" id="JAFHDT010000021">
    <property type="protein sequence ID" value="KAI7794241.1"/>
    <property type="molecule type" value="Genomic_DNA"/>
</dbReference>
<protein>
    <submittedName>
        <fullName evidence="1">Uncharacterized protein</fullName>
    </submittedName>
</protein>
<dbReference type="Proteomes" id="UP001059041">
    <property type="component" value="Linkage Group LG21"/>
</dbReference>
<gene>
    <name evidence="1" type="ORF">IRJ41_014890</name>
</gene>
<evidence type="ECO:0000313" key="2">
    <source>
        <dbReference type="Proteomes" id="UP001059041"/>
    </source>
</evidence>
<comment type="caution">
    <text evidence="1">The sequence shown here is derived from an EMBL/GenBank/DDBJ whole genome shotgun (WGS) entry which is preliminary data.</text>
</comment>
<keyword evidence="2" id="KW-1185">Reference proteome</keyword>
<name>A0A9W7TCY8_TRIRA</name>